<gene>
    <name evidence="2" type="ORF">J5X75_25705</name>
</gene>
<protein>
    <submittedName>
        <fullName evidence="2">Uncharacterized protein</fullName>
    </submittedName>
</protein>
<feature type="region of interest" description="Disordered" evidence="1">
    <location>
        <begin position="1"/>
        <end position="20"/>
    </location>
</feature>
<reference evidence="2 3" key="1">
    <citation type="submission" date="2021-03" db="EMBL/GenBank/DDBJ databases">
        <title>Actinoplanes flavus sp. nov., a novel actinomycete isolated from Coconut Palm rhizosphere soil.</title>
        <authorList>
            <person name="Luo X."/>
        </authorList>
    </citation>
    <scope>NUCLEOTIDE SEQUENCE [LARGE SCALE GENOMIC DNA]</scope>
    <source>
        <strain evidence="2 3">NEAU-H7</strain>
    </source>
</reference>
<evidence type="ECO:0000256" key="1">
    <source>
        <dbReference type="SAM" id="MobiDB-lite"/>
    </source>
</evidence>
<proteinExistence type="predicted"/>
<organism evidence="2 3">
    <name type="scientific">Actinoplanes flavus</name>
    <dbReference type="NCBI Taxonomy" id="2820290"/>
    <lineage>
        <taxon>Bacteria</taxon>
        <taxon>Bacillati</taxon>
        <taxon>Actinomycetota</taxon>
        <taxon>Actinomycetes</taxon>
        <taxon>Micromonosporales</taxon>
        <taxon>Micromonosporaceae</taxon>
        <taxon>Actinoplanes</taxon>
    </lineage>
</organism>
<keyword evidence="3" id="KW-1185">Reference proteome</keyword>
<evidence type="ECO:0000313" key="3">
    <source>
        <dbReference type="Proteomes" id="UP000679690"/>
    </source>
</evidence>
<feature type="compositionally biased region" description="Polar residues" evidence="1">
    <location>
        <begin position="9"/>
        <end position="18"/>
    </location>
</feature>
<comment type="caution">
    <text evidence="2">The sequence shown here is derived from an EMBL/GenBank/DDBJ whole genome shotgun (WGS) entry which is preliminary data.</text>
</comment>
<dbReference type="Proteomes" id="UP000679690">
    <property type="component" value="Unassembled WGS sequence"/>
</dbReference>
<dbReference type="RefSeq" id="WP_208470061.1">
    <property type="nucleotide sequence ID" value="NZ_JAGFNS010000017.1"/>
</dbReference>
<name>A0ABS3UQ65_9ACTN</name>
<sequence>MLASAVSGGVQQQSTAAQLSGGVVGEPVIADRLLLVDTVDRWFHLQEPTFVDAGQAYWIDRETSELCVDRGDGRVTRHAGAMCR</sequence>
<dbReference type="EMBL" id="JAGFNS010000017">
    <property type="protein sequence ID" value="MBO3740914.1"/>
    <property type="molecule type" value="Genomic_DNA"/>
</dbReference>
<evidence type="ECO:0000313" key="2">
    <source>
        <dbReference type="EMBL" id="MBO3740914.1"/>
    </source>
</evidence>
<accession>A0ABS3UQ65</accession>